<evidence type="ECO:0000313" key="16">
    <source>
        <dbReference type="Proteomes" id="UP001604277"/>
    </source>
</evidence>
<reference evidence="16" key="1">
    <citation type="submission" date="2024-07" db="EMBL/GenBank/DDBJ databases">
        <title>Two chromosome-level genome assemblies of Korean endemic species Abeliophyllum distichum and Forsythia ovata (Oleaceae).</title>
        <authorList>
            <person name="Jang H."/>
        </authorList>
    </citation>
    <scope>NUCLEOTIDE SEQUENCE [LARGE SCALE GENOMIC DNA]</scope>
</reference>
<dbReference type="Pfam" id="PF00069">
    <property type="entry name" value="Pkinase"/>
    <property type="match status" value="1"/>
</dbReference>
<evidence type="ECO:0000256" key="1">
    <source>
        <dbReference type="ARBA" id="ARBA00005527"/>
    </source>
</evidence>
<dbReference type="PROSITE" id="PS00107">
    <property type="entry name" value="PROTEIN_KINASE_ATP"/>
    <property type="match status" value="1"/>
</dbReference>
<dbReference type="Gene3D" id="1.10.510.10">
    <property type="entry name" value="Transferase(Phosphotransferase) domain 1"/>
    <property type="match status" value="1"/>
</dbReference>
<keyword evidence="5 11" id="KW-0547">Nucleotide-binding</keyword>
<feature type="domain" description="RTR1-type" evidence="14">
    <location>
        <begin position="32"/>
        <end position="117"/>
    </location>
</feature>
<dbReference type="InterPro" id="IPR008271">
    <property type="entry name" value="Ser/Thr_kinase_AS"/>
</dbReference>
<dbReference type="InterPro" id="IPR038534">
    <property type="entry name" value="Rtr1/RPAP2_sf"/>
</dbReference>
<dbReference type="GO" id="GO:0005524">
    <property type="term" value="F:ATP binding"/>
    <property type="evidence" value="ECO:0007669"/>
    <property type="project" value="UniProtKB-UniRule"/>
</dbReference>
<feature type="compositionally biased region" description="Low complexity" evidence="12">
    <location>
        <begin position="283"/>
        <end position="296"/>
    </location>
</feature>
<keyword evidence="3" id="KW-0723">Serine/threonine-protein kinase</keyword>
<feature type="compositionally biased region" description="Basic and acidic residues" evidence="12">
    <location>
        <begin position="194"/>
        <end position="205"/>
    </location>
</feature>
<dbReference type="AlphaFoldDB" id="A0ABD1QNW4"/>
<evidence type="ECO:0000256" key="7">
    <source>
        <dbReference type="ARBA" id="ARBA00022840"/>
    </source>
</evidence>
<evidence type="ECO:0000256" key="2">
    <source>
        <dbReference type="ARBA" id="ARBA00012513"/>
    </source>
</evidence>
<protein>
    <recommendedName>
        <fullName evidence="2">non-specific serine/threonine protein kinase</fullName>
        <ecNumber evidence="2">2.7.11.1</ecNumber>
    </recommendedName>
</protein>
<gene>
    <name evidence="15" type="ORF">Fot_46720</name>
</gene>
<feature type="domain" description="Protein kinase" evidence="13">
    <location>
        <begin position="706"/>
        <end position="990"/>
    </location>
</feature>
<keyword evidence="4" id="KW-0808">Transferase</keyword>
<dbReference type="GO" id="GO:0004674">
    <property type="term" value="F:protein serine/threonine kinase activity"/>
    <property type="evidence" value="ECO:0007669"/>
    <property type="project" value="UniProtKB-KW"/>
</dbReference>
<comment type="similarity">
    <text evidence="10">Belongs to the RPAP2 family.</text>
</comment>
<dbReference type="Pfam" id="PF04181">
    <property type="entry name" value="RPAP2_Rtr1"/>
    <property type="match status" value="1"/>
</dbReference>
<dbReference type="SUPFAM" id="SSF56112">
    <property type="entry name" value="Protein kinase-like (PK-like)"/>
    <property type="match status" value="1"/>
</dbReference>
<comment type="caution">
    <text evidence="15">The sequence shown here is derived from an EMBL/GenBank/DDBJ whole genome shotgun (WGS) entry which is preliminary data.</text>
</comment>
<evidence type="ECO:0000256" key="5">
    <source>
        <dbReference type="ARBA" id="ARBA00022741"/>
    </source>
</evidence>
<dbReference type="Proteomes" id="UP001604277">
    <property type="component" value="Unassembled WGS sequence"/>
</dbReference>
<feature type="compositionally biased region" description="Basic and acidic residues" evidence="12">
    <location>
        <begin position="240"/>
        <end position="257"/>
    </location>
</feature>
<dbReference type="PROSITE" id="PS00108">
    <property type="entry name" value="PROTEIN_KINASE_ST"/>
    <property type="match status" value="1"/>
</dbReference>
<accession>A0ABD1QNW4</accession>
<proteinExistence type="inferred from homology"/>
<evidence type="ECO:0000259" key="14">
    <source>
        <dbReference type="PROSITE" id="PS51479"/>
    </source>
</evidence>
<dbReference type="InterPro" id="IPR000719">
    <property type="entry name" value="Prot_kinase_dom"/>
</dbReference>
<organism evidence="15 16">
    <name type="scientific">Forsythia ovata</name>
    <dbReference type="NCBI Taxonomy" id="205694"/>
    <lineage>
        <taxon>Eukaryota</taxon>
        <taxon>Viridiplantae</taxon>
        <taxon>Streptophyta</taxon>
        <taxon>Embryophyta</taxon>
        <taxon>Tracheophyta</taxon>
        <taxon>Spermatophyta</taxon>
        <taxon>Magnoliopsida</taxon>
        <taxon>eudicotyledons</taxon>
        <taxon>Gunneridae</taxon>
        <taxon>Pentapetalae</taxon>
        <taxon>asterids</taxon>
        <taxon>lamiids</taxon>
        <taxon>Lamiales</taxon>
        <taxon>Oleaceae</taxon>
        <taxon>Forsythieae</taxon>
        <taxon>Forsythia</taxon>
    </lineage>
</organism>
<dbReference type="EC" id="2.7.11.1" evidence="2"/>
<keyword evidence="16" id="KW-1185">Reference proteome</keyword>
<evidence type="ECO:0000256" key="6">
    <source>
        <dbReference type="ARBA" id="ARBA00022777"/>
    </source>
</evidence>
<feature type="compositionally biased region" description="Basic and acidic residues" evidence="12">
    <location>
        <begin position="268"/>
        <end position="281"/>
    </location>
</feature>
<evidence type="ECO:0000256" key="8">
    <source>
        <dbReference type="ARBA" id="ARBA00047899"/>
    </source>
</evidence>
<dbReference type="CDD" id="cd14137">
    <property type="entry name" value="STKc_GSK3"/>
    <property type="match status" value="1"/>
</dbReference>
<dbReference type="EMBL" id="JBFOLJ010000014">
    <property type="protein sequence ID" value="KAL2477706.1"/>
    <property type="molecule type" value="Genomic_DNA"/>
</dbReference>
<dbReference type="InterPro" id="IPR039192">
    <property type="entry name" value="STKc_GSK3"/>
</dbReference>
<evidence type="ECO:0000256" key="9">
    <source>
        <dbReference type="ARBA" id="ARBA00048679"/>
    </source>
</evidence>
<dbReference type="InterPro" id="IPR011009">
    <property type="entry name" value="Kinase-like_dom_sf"/>
</dbReference>
<evidence type="ECO:0000313" key="15">
    <source>
        <dbReference type="EMBL" id="KAL2477706.1"/>
    </source>
</evidence>
<keyword evidence="6" id="KW-0418">Kinase</keyword>
<feature type="binding site" evidence="11">
    <location>
        <position position="736"/>
    </location>
    <ligand>
        <name>ATP</name>
        <dbReference type="ChEBI" id="CHEBI:30616"/>
    </ligand>
</feature>
<comment type="similarity">
    <text evidence="1">Belongs to the protein kinase superfamily. CMGC Ser/Thr protein kinase family. GSK-3 subfamily.</text>
</comment>
<dbReference type="InterPro" id="IPR050591">
    <property type="entry name" value="GSK-3"/>
</dbReference>
<dbReference type="PROSITE" id="PS51479">
    <property type="entry name" value="ZF_RTR1"/>
    <property type="match status" value="1"/>
</dbReference>
<dbReference type="FunFam" id="3.30.200.20:FF:000009">
    <property type="entry name" value="Glycogen synthase kinase-3 beta"/>
    <property type="match status" value="1"/>
</dbReference>
<evidence type="ECO:0000256" key="3">
    <source>
        <dbReference type="ARBA" id="ARBA00022527"/>
    </source>
</evidence>
<dbReference type="PROSITE" id="PS50011">
    <property type="entry name" value="PROTEIN_KINASE_DOM"/>
    <property type="match status" value="1"/>
</dbReference>
<dbReference type="SMART" id="SM00220">
    <property type="entry name" value="S_TKc"/>
    <property type="match status" value="1"/>
</dbReference>
<evidence type="ECO:0000256" key="11">
    <source>
        <dbReference type="PROSITE-ProRule" id="PRU10141"/>
    </source>
</evidence>
<sequence>MAKDEVLTVKDAVHKLQLSLLEGIKNENQLFAAGSLMSQSDYQDVVTERTIANMCGYPLCINSLPSERPWKGHYRISLKEHKVYDLHETYMYCSSSCLINSRAFAGSLQEERSSTLNSAKLNEVLNMFEGLSLNSKVNMGKNGDLGLSELKIQEKPDMKAGEVSVEEWIGPSNAIEGYVPQRDRNLKPQQTKNLKKESKPKHAESNELDIIFNNMNFSSSIITQDEYSISKLPGPKKIVPRMEGEEPKGKVTCEDVSKVPPGISQNDPSRKAMTEETDHNHGKASTTISTKLKSSLKTSDAKKEIRSVTWADENAQGDGKNLCEFRELDNKKEAVVDSNSRNTEVGEESYRFSSAEACARALSQAAEVVASGKSDASDAVSEAGVIILPPPHEVDEAEAQENGDVMDTDPSVLKWPSKPGFPNYDLFDSEDSWYDSTPEGFSLTLSPFSTMFMALFAWISSSSVAYIYGRDESYHEEYLSINGREYPRKIVMEDGRSSEIKQTLSGCLARSLPGLVVELRLPTPISTLEQGIARLLDTMSFVDPLPSFKMKQWQVIVLLLLDALSVSRIPALTQYMTGRRVLLTKVLEGAQISAEEYEIMKDLIIPLGRPERVIDDNRYLLHLLLSILIPSVNDSSIGVAPTSGVRESSSHAAGLDRLPEEMSEMNIRDDKEMETAVVDGNGTETGHIIVTTIGGRNGQRKQTISYMAERVVGHGSFGVVFQAKCLESGETVAIKKVLQDKRYKNRELQTMRLLDHPNVVSLKHCFFSTTEKDELYLNLVLEYVPETINRVIKHYNKLNQRMPLIYVKLYSYQIFRALSYIHRSIGVCHRDIKPQNVLVNPHTHQVKLCDFGSAKVLVKGEPNISYICSRFYRAPELIFGATEYTTAIDIWSAGCVLAELLLGQPLFPGESGVDQLVEIIKVLGTPTREEIKCMNPNYTEFKFPQIKAHPWHKIFHKRMPPEAVDLVSRLLQYSPNLRCTALDALTHPFFDELRDTNTRLPNGRFLPPLFNFKPHELKGVPVETLVKLIPEHARKQCPFLGF</sequence>
<dbReference type="PANTHER" id="PTHR24057">
    <property type="entry name" value="GLYCOGEN SYNTHASE KINASE-3 ALPHA"/>
    <property type="match status" value="1"/>
</dbReference>
<name>A0ABD1QNW4_9LAMI</name>
<dbReference type="InterPro" id="IPR007308">
    <property type="entry name" value="Rtr1/RPAP2_dom"/>
</dbReference>
<dbReference type="PANTHER" id="PTHR24057:SF0">
    <property type="entry name" value="PROTEIN KINASE SHAGGY-RELATED"/>
    <property type="match status" value="1"/>
</dbReference>
<feature type="region of interest" description="Disordered" evidence="12">
    <location>
        <begin position="238"/>
        <end position="296"/>
    </location>
</feature>
<dbReference type="InterPro" id="IPR017441">
    <property type="entry name" value="Protein_kinase_ATP_BS"/>
</dbReference>
<dbReference type="Gene3D" id="3.30.200.20">
    <property type="entry name" value="Phosphorylase Kinase, domain 1"/>
    <property type="match status" value="1"/>
</dbReference>
<evidence type="ECO:0000256" key="12">
    <source>
        <dbReference type="SAM" id="MobiDB-lite"/>
    </source>
</evidence>
<evidence type="ECO:0000256" key="4">
    <source>
        <dbReference type="ARBA" id="ARBA00022679"/>
    </source>
</evidence>
<comment type="catalytic activity">
    <reaction evidence="8">
        <text>L-threonyl-[protein] + ATP = O-phospho-L-threonyl-[protein] + ADP + H(+)</text>
        <dbReference type="Rhea" id="RHEA:46608"/>
        <dbReference type="Rhea" id="RHEA-COMP:11060"/>
        <dbReference type="Rhea" id="RHEA-COMP:11605"/>
        <dbReference type="ChEBI" id="CHEBI:15378"/>
        <dbReference type="ChEBI" id="CHEBI:30013"/>
        <dbReference type="ChEBI" id="CHEBI:30616"/>
        <dbReference type="ChEBI" id="CHEBI:61977"/>
        <dbReference type="ChEBI" id="CHEBI:456216"/>
        <dbReference type="EC" id="2.7.11.1"/>
    </reaction>
</comment>
<dbReference type="Gene3D" id="1.25.40.820">
    <property type="match status" value="1"/>
</dbReference>
<feature type="region of interest" description="Disordered" evidence="12">
    <location>
        <begin position="183"/>
        <end position="205"/>
    </location>
</feature>
<keyword evidence="7 11" id="KW-0067">ATP-binding</keyword>
<evidence type="ECO:0000256" key="10">
    <source>
        <dbReference type="PROSITE-ProRule" id="PRU00812"/>
    </source>
</evidence>
<comment type="catalytic activity">
    <reaction evidence="9">
        <text>L-seryl-[protein] + ATP = O-phospho-L-seryl-[protein] + ADP + H(+)</text>
        <dbReference type="Rhea" id="RHEA:17989"/>
        <dbReference type="Rhea" id="RHEA-COMP:9863"/>
        <dbReference type="Rhea" id="RHEA-COMP:11604"/>
        <dbReference type="ChEBI" id="CHEBI:15378"/>
        <dbReference type="ChEBI" id="CHEBI:29999"/>
        <dbReference type="ChEBI" id="CHEBI:30616"/>
        <dbReference type="ChEBI" id="CHEBI:83421"/>
        <dbReference type="ChEBI" id="CHEBI:456216"/>
        <dbReference type="EC" id="2.7.11.1"/>
    </reaction>
</comment>
<evidence type="ECO:0000259" key="13">
    <source>
        <dbReference type="PROSITE" id="PS50011"/>
    </source>
</evidence>
<dbReference type="FunFam" id="1.10.510.10:FF:000082">
    <property type="entry name" value="Shaggy-related protein kinase kappa"/>
    <property type="match status" value="1"/>
</dbReference>